<reference evidence="1" key="2">
    <citation type="submission" date="2020-11" db="EMBL/GenBank/DDBJ databases">
        <authorList>
            <person name="McCartney M.A."/>
            <person name="Auch B."/>
            <person name="Kono T."/>
            <person name="Mallez S."/>
            <person name="Becker A."/>
            <person name="Gohl D.M."/>
            <person name="Silverstein K.A.T."/>
            <person name="Koren S."/>
            <person name="Bechman K.B."/>
            <person name="Herman A."/>
            <person name="Abrahante J.E."/>
            <person name="Garbe J."/>
        </authorList>
    </citation>
    <scope>NUCLEOTIDE SEQUENCE</scope>
    <source>
        <strain evidence="1">Duluth1</strain>
        <tissue evidence="1">Whole animal</tissue>
    </source>
</reference>
<dbReference type="Proteomes" id="UP000828390">
    <property type="component" value="Unassembled WGS sequence"/>
</dbReference>
<sequence length="158" mass="17223">MGALTALNTTNEAGSAPGFILFEDEDHYDCIEMSRTDPGNNSQDDLCAHNASVPPDIVGRTHSRDGICLQTQTANKVDYEFLDRTGNPAEGEYKSIEEDVEDSDSWNTDSTISDTCLQYLTVIENLPIPPERINAFPDMGLSTSSTACQEEISIGLNV</sequence>
<keyword evidence="2" id="KW-1185">Reference proteome</keyword>
<organism evidence="1 2">
    <name type="scientific">Dreissena polymorpha</name>
    <name type="common">Zebra mussel</name>
    <name type="synonym">Mytilus polymorpha</name>
    <dbReference type="NCBI Taxonomy" id="45954"/>
    <lineage>
        <taxon>Eukaryota</taxon>
        <taxon>Metazoa</taxon>
        <taxon>Spiralia</taxon>
        <taxon>Lophotrochozoa</taxon>
        <taxon>Mollusca</taxon>
        <taxon>Bivalvia</taxon>
        <taxon>Autobranchia</taxon>
        <taxon>Heteroconchia</taxon>
        <taxon>Euheterodonta</taxon>
        <taxon>Imparidentia</taxon>
        <taxon>Neoheterodontei</taxon>
        <taxon>Myida</taxon>
        <taxon>Dreissenoidea</taxon>
        <taxon>Dreissenidae</taxon>
        <taxon>Dreissena</taxon>
    </lineage>
</organism>
<accession>A0A9D4J1C0</accession>
<dbReference type="AlphaFoldDB" id="A0A9D4J1C0"/>
<protein>
    <submittedName>
        <fullName evidence="1">Uncharacterized protein</fullName>
    </submittedName>
</protein>
<name>A0A9D4J1C0_DREPO</name>
<proteinExistence type="predicted"/>
<reference evidence="1" key="1">
    <citation type="journal article" date="2019" name="bioRxiv">
        <title>The Genome of the Zebra Mussel, Dreissena polymorpha: A Resource for Invasive Species Research.</title>
        <authorList>
            <person name="McCartney M.A."/>
            <person name="Auch B."/>
            <person name="Kono T."/>
            <person name="Mallez S."/>
            <person name="Zhang Y."/>
            <person name="Obille A."/>
            <person name="Becker A."/>
            <person name="Abrahante J.E."/>
            <person name="Garbe J."/>
            <person name="Badalamenti J.P."/>
            <person name="Herman A."/>
            <person name="Mangelson H."/>
            <person name="Liachko I."/>
            <person name="Sullivan S."/>
            <person name="Sone E.D."/>
            <person name="Koren S."/>
            <person name="Silverstein K.A.T."/>
            <person name="Beckman K.B."/>
            <person name="Gohl D.M."/>
        </authorList>
    </citation>
    <scope>NUCLEOTIDE SEQUENCE</scope>
    <source>
        <strain evidence="1">Duluth1</strain>
        <tissue evidence="1">Whole animal</tissue>
    </source>
</reference>
<dbReference type="EMBL" id="JAIWYP010000007">
    <property type="protein sequence ID" value="KAH3791947.1"/>
    <property type="molecule type" value="Genomic_DNA"/>
</dbReference>
<evidence type="ECO:0000313" key="2">
    <source>
        <dbReference type="Proteomes" id="UP000828390"/>
    </source>
</evidence>
<evidence type="ECO:0000313" key="1">
    <source>
        <dbReference type="EMBL" id="KAH3791947.1"/>
    </source>
</evidence>
<comment type="caution">
    <text evidence="1">The sequence shown here is derived from an EMBL/GenBank/DDBJ whole genome shotgun (WGS) entry which is preliminary data.</text>
</comment>
<gene>
    <name evidence="1" type="ORF">DPMN_145437</name>
</gene>